<reference evidence="2" key="1">
    <citation type="submission" date="2023-02" db="EMBL/GenBank/DDBJ databases">
        <authorList>
            <person name="Palmer J.M."/>
        </authorList>
    </citation>
    <scope>NUCLEOTIDE SEQUENCE</scope>
    <source>
        <strain evidence="2">FW57</strain>
    </source>
</reference>
<feature type="region of interest" description="Disordered" evidence="1">
    <location>
        <begin position="1"/>
        <end position="34"/>
    </location>
</feature>
<feature type="region of interest" description="Disordered" evidence="1">
    <location>
        <begin position="143"/>
        <end position="171"/>
    </location>
</feature>
<dbReference type="Proteomes" id="UP001197093">
    <property type="component" value="Unassembled WGS sequence"/>
</dbReference>
<dbReference type="AlphaFoldDB" id="A0AAD4F6Q2"/>
<protein>
    <submittedName>
        <fullName evidence="2">Uncharacterized protein</fullName>
    </submittedName>
</protein>
<comment type="caution">
    <text evidence="2">The sequence shown here is derived from an EMBL/GenBank/DDBJ whole genome shotgun (WGS) entry which is preliminary data.</text>
</comment>
<sequence>MTTYLSYPAATPSGPAPDYTPRTSSSPIETPGKPWFCLPLPRPDPIPVFTLSSSDSDASAASTSSTTTTPTFISLRPERSSGSCYLTSPSNTPNDPSTVSPLATTTYRFGPNRPARMRLFSPHAAPMSTAALHTLLFSKDSNTDTHHTDSIISDHTPHPEPPLPEEGEHEPLEPWDSFLLTSPALLTRTLAFRTRLGTFEWRYASRRERHALSRARGGEDVSSLLVLERVVRVATAQNNQNNPSSASASKSGEEQIRTPVAHFVRGRGTRTEGSGASSAGNGGRLDVDLRMWEHHHHRHGGGDDGDDGQADKVEREMAVVLVVATCLVMLKREVDRRRAQKFAIIAMAVS</sequence>
<evidence type="ECO:0000256" key="1">
    <source>
        <dbReference type="SAM" id="MobiDB-lite"/>
    </source>
</evidence>
<gene>
    <name evidence="2" type="ORF">NEMBOFW57_004382</name>
</gene>
<feature type="region of interest" description="Disordered" evidence="1">
    <location>
        <begin position="236"/>
        <end position="255"/>
    </location>
</feature>
<keyword evidence="3" id="KW-1185">Reference proteome</keyword>
<feature type="compositionally biased region" description="Low complexity" evidence="1">
    <location>
        <begin position="236"/>
        <end position="249"/>
    </location>
</feature>
<evidence type="ECO:0000313" key="3">
    <source>
        <dbReference type="Proteomes" id="UP001197093"/>
    </source>
</evidence>
<feature type="compositionally biased region" description="Polar residues" evidence="1">
    <location>
        <begin position="80"/>
        <end position="100"/>
    </location>
</feature>
<organism evidence="2 3">
    <name type="scientific">Staphylotrichum longicolle</name>
    <dbReference type="NCBI Taxonomy" id="669026"/>
    <lineage>
        <taxon>Eukaryota</taxon>
        <taxon>Fungi</taxon>
        <taxon>Dikarya</taxon>
        <taxon>Ascomycota</taxon>
        <taxon>Pezizomycotina</taxon>
        <taxon>Sordariomycetes</taxon>
        <taxon>Sordariomycetidae</taxon>
        <taxon>Sordariales</taxon>
        <taxon>Chaetomiaceae</taxon>
        <taxon>Staphylotrichum</taxon>
    </lineage>
</organism>
<feature type="compositionally biased region" description="Low complexity" evidence="1">
    <location>
        <begin position="52"/>
        <end position="69"/>
    </location>
</feature>
<feature type="region of interest" description="Disordered" evidence="1">
    <location>
        <begin position="51"/>
        <end position="100"/>
    </location>
</feature>
<dbReference type="EMBL" id="JAHCVI010000001">
    <property type="protein sequence ID" value="KAG7294311.1"/>
    <property type="molecule type" value="Genomic_DNA"/>
</dbReference>
<name>A0AAD4F6Q2_9PEZI</name>
<proteinExistence type="predicted"/>
<evidence type="ECO:0000313" key="2">
    <source>
        <dbReference type="EMBL" id="KAG7294311.1"/>
    </source>
</evidence>
<accession>A0AAD4F6Q2</accession>